<name>A0A0C9UMI4_SPHS4</name>
<gene>
    <name evidence="1" type="ORF">M422DRAFT_192177</name>
</gene>
<dbReference type="OrthoDB" id="2800503at2759"/>
<proteinExistence type="predicted"/>
<reference evidence="1 2" key="1">
    <citation type="submission" date="2014-06" db="EMBL/GenBank/DDBJ databases">
        <title>Evolutionary Origins and Diversification of the Mycorrhizal Mutualists.</title>
        <authorList>
            <consortium name="DOE Joint Genome Institute"/>
            <consortium name="Mycorrhizal Genomics Consortium"/>
            <person name="Kohler A."/>
            <person name="Kuo A."/>
            <person name="Nagy L.G."/>
            <person name="Floudas D."/>
            <person name="Copeland A."/>
            <person name="Barry K.W."/>
            <person name="Cichocki N."/>
            <person name="Veneault-Fourrey C."/>
            <person name="LaButti K."/>
            <person name="Lindquist E.A."/>
            <person name="Lipzen A."/>
            <person name="Lundell T."/>
            <person name="Morin E."/>
            <person name="Murat C."/>
            <person name="Riley R."/>
            <person name="Ohm R."/>
            <person name="Sun H."/>
            <person name="Tunlid A."/>
            <person name="Henrissat B."/>
            <person name="Grigoriev I.V."/>
            <person name="Hibbett D.S."/>
            <person name="Martin F."/>
        </authorList>
    </citation>
    <scope>NUCLEOTIDE SEQUENCE [LARGE SCALE GENOMIC DNA]</scope>
    <source>
        <strain evidence="1 2">SS14</strain>
    </source>
</reference>
<keyword evidence="2" id="KW-1185">Reference proteome</keyword>
<organism evidence="1 2">
    <name type="scientific">Sphaerobolus stellatus (strain SS14)</name>
    <dbReference type="NCBI Taxonomy" id="990650"/>
    <lineage>
        <taxon>Eukaryota</taxon>
        <taxon>Fungi</taxon>
        <taxon>Dikarya</taxon>
        <taxon>Basidiomycota</taxon>
        <taxon>Agaricomycotina</taxon>
        <taxon>Agaricomycetes</taxon>
        <taxon>Phallomycetidae</taxon>
        <taxon>Geastrales</taxon>
        <taxon>Sphaerobolaceae</taxon>
        <taxon>Sphaerobolus</taxon>
    </lineage>
</organism>
<dbReference type="EMBL" id="KN837368">
    <property type="protein sequence ID" value="KIJ26460.1"/>
    <property type="molecule type" value="Genomic_DNA"/>
</dbReference>
<sequence length="124" mass="14409">MLDGTFVSIRKLNNGGIILETRTQKTAAVIRERKNEFITKLGERAIVKDRTVSILIEFVPLIFNTERMEDIAIGENDSRLPVGSIISARWIKPESRKREGQKVAHLIVRVLEQKQRIKYYETEW</sequence>
<accession>A0A0C9UMI4</accession>
<dbReference type="AlphaFoldDB" id="A0A0C9UMI4"/>
<evidence type="ECO:0000313" key="2">
    <source>
        <dbReference type="Proteomes" id="UP000054279"/>
    </source>
</evidence>
<dbReference type="Proteomes" id="UP000054279">
    <property type="component" value="Unassembled WGS sequence"/>
</dbReference>
<dbReference type="HOGENOM" id="CLU_154734_0_0_1"/>
<protein>
    <submittedName>
        <fullName evidence="1">Uncharacterized protein</fullName>
    </submittedName>
</protein>
<evidence type="ECO:0000313" key="1">
    <source>
        <dbReference type="EMBL" id="KIJ26460.1"/>
    </source>
</evidence>